<organism evidence="2 3">
    <name type="scientific">Candidatus Pullilachnospira gallistercoris</name>
    <dbReference type="NCBI Taxonomy" id="2840911"/>
    <lineage>
        <taxon>Bacteria</taxon>
        <taxon>Bacillati</taxon>
        <taxon>Bacillota</taxon>
        <taxon>Clostridia</taxon>
        <taxon>Lachnospirales</taxon>
        <taxon>Lachnospiraceae</taxon>
        <taxon>Lachnospiraceae incertae sedis</taxon>
        <taxon>Candidatus Pullilachnospira</taxon>
    </lineage>
</organism>
<evidence type="ECO:0000256" key="1">
    <source>
        <dbReference type="ARBA" id="ARBA00022649"/>
    </source>
</evidence>
<dbReference type="AlphaFoldDB" id="A0A9D1E8L3"/>
<proteinExistence type="predicted"/>
<evidence type="ECO:0000313" key="3">
    <source>
        <dbReference type="Proteomes" id="UP000823912"/>
    </source>
</evidence>
<comment type="caution">
    <text evidence="2">The sequence shown here is derived from an EMBL/GenBank/DDBJ whole genome shotgun (WGS) entry which is preliminary data.</text>
</comment>
<dbReference type="Proteomes" id="UP000823912">
    <property type="component" value="Unassembled WGS sequence"/>
</dbReference>
<reference evidence="2" key="2">
    <citation type="journal article" date="2021" name="PeerJ">
        <title>Extensive microbial diversity within the chicken gut microbiome revealed by metagenomics and culture.</title>
        <authorList>
            <person name="Gilroy R."/>
            <person name="Ravi A."/>
            <person name="Getino M."/>
            <person name="Pursley I."/>
            <person name="Horton D.L."/>
            <person name="Alikhan N.F."/>
            <person name="Baker D."/>
            <person name="Gharbi K."/>
            <person name="Hall N."/>
            <person name="Watson M."/>
            <person name="Adriaenssens E.M."/>
            <person name="Foster-Nyarko E."/>
            <person name="Jarju S."/>
            <person name="Secka A."/>
            <person name="Antonio M."/>
            <person name="Oren A."/>
            <person name="Chaudhuri R.R."/>
            <person name="La Ragione R."/>
            <person name="Hildebrand F."/>
            <person name="Pallen M.J."/>
        </authorList>
    </citation>
    <scope>NUCLEOTIDE SEQUENCE</scope>
    <source>
        <strain evidence="2">ChiSjej5B23-6657</strain>
    </source>
</reference>
<evidence type="ECO:0000313" key="2">
    <source>
        <dbReference type="EMBL" id="HIR70335.1"/>
    </source>
</evidence>
<dbReference type="InterPro" id="IPR007712">
    <property type="entry name" value="RelE/ParE_toxin"/>
</dbReference>
<sequence>MQQYKIKINELAEQDLENAGDYIAFVLLNPSAAENTVKGIREQVNKLRYFPDSHELDEDPMLAELGVRKIYFKEYKIFFVIDESTKTVYVIRILHMLVDSKAWLYRTFGIVE</sequence>
<dbReference type="Pfam" id="PF05016">
    <property type="entry name" value="ParE_toxin"/>
    <property type="match status" value="1"/>
</dbReference>
<dbReference type="Gene3D" id="3.30.2310.20">
    <property type="entry name" value="RelE-like"/>
    <property type="match status" value="1"/>
</dbReference>
<dbReference type="SUPFAM" id="SSF143011">
    <property type="entry name" value="RelE-like"/>
    <property type="match status" value="1"/>
</dbReference>
<keyword evidence="1" id="KW-1277">Toxin-antitoxin system</keyword>
<accession>A0A9D1E8L3</accession>
<name>A0A9D1E8L3_9FIRM</name>
<protein>
    <submittedName>
        <fullName evidence="2">Type II toxin-antitoxin system RelE/ParE family toxin</fullName>
    </submittedName>
</protein>
<dbReference type="EMBL" id="DVHM01000055">
    <property type="protein sequence ID" value="HIR70335.1"/>
    <property type="molecule type" value="Genomic_DNA"/>
</dbReference>
<reference evidence="2" key="1">
    <citation type="submission" date="2020-10" db="EMBL/GenBank/DDBJ databases">
        <authorList>
            <person name="Gilroy R."/>
        </authorList>
    </citation>
    <scope>NUCLEOTIDE SEQUENCE</scope>
    <source>
        <strain evidence="2">ChiSjej5B23-6657</strain>
    </source>
</reference>
<dbReference type="InterPro" id="IPR035093">
    <property type="entry name" value="RelE/ParE_toxin_dom_sf"/>
</dbReference>
<gene>
    <name evidence="2" type="ORF">IAA55_03545</name>
</gene>